<name>A0ABY8CFJ7_9ARCH</name>
<keyword evidence="1" id="KW-0812">Transmembrane</keyword>
<gene>
    <name evidence="2" type="ORF">SVXNc_1007</name>
</gene>
<organism evidence="2 3">
    <name type="scientific">Candidatus Nanohalococcus occultus</name>
    <dbReference type="NCBI Taxonomy" id="2978047"/>
    <lineage>
        <taxon>Archaea</taxon>
        <taxon>Candidatus Nanohalarchaeota</taxon>
        <taxon>Candidatus Nanohalarchaeota incertae sedis</taxon>
        <taxon>Candidatus Nanohalococcus</taxon>
    </lineage>
</organism>
<protein>
    <submittedName>
        <fullName evidence="2">Uncharacterized protein</fullName>
    </submittedName>
</protein>
<dbReference type="Proteomes" id="UP001218034">
    <property type="component" value="Chromosome"/>
</dbReference>
<keyword evidence="3" id="KW-1185">Reference proteome</keyword>
<dbReference type="EMBL" id="CP104395">
    <property type="protein sequence ID" value="WEL19999.1"/>
    <property type="molecule type" value="Genomic_DNA"/>
</dbReference>
<reference evidence="2 3" key="1">
    <citation type="submission" date="2022-09" db="EMBL/GenBank/DDBJ databases">
        <title>Xylan utilization by haloarchaea-nanohaloarchaea associations.</title>
        <authorList>
            <person name="Yakimov M."/>
        </authorList>
    </citation>
    <scope>NUCLEOTIDE SEQUENCE [LARGE SCALE GENOMIC DNA]</scope>
    <source>
        <strain evidence="2 3">SVXNc</strain>
    </source>
</reference>
<feature type="transmembrane region" description="Helical" evidence="1">
    <location>
        <begin position="6"/>
        <end position="25"/>
    </location>
</feature>
<keyword evidence="1" id="KW-1133">Transmembrane helix</keyword>
<accession>A0ABY8CFJ7</accession>
<keyword evidence="1" id="KW-0472">Membrane</keyword>
<proteinExistence type="predicted"/>
<evidence type="ECO:0000313" key="3">
    <source>
        <dbReference type="Proteomes" id="UP001218034"/>
    </source>
</evidence>
<sequence>MIGEIVVYGAAIFTALAFFLIITLGEARLEEDIRPRVDYSLNEVKAGSAIKTSLNGDIYIDEQPSSKYGQIAPKELLSLYLSTNGNIRLGEDTFSESEVQSDLEQHFNYTLDASLDSSYYRMKVENRASVIEVSDGQANRQISYSRMIPLAGGETAEFELWVQDSVGDES</sequence>
<evidence type="ECO:0000313" key="2">
    <source>
        <dbReference type="EMBL" id="WEL19999.1"/>
    </source>
</evidence>
<evidence type="ECO:0000256" key="1">
    <source>
        <dbReference type="SAM" id="Phobius"/>
    </source>
</evidence>